<evidence type="ECO:0000313" key="3">
    <source>
        <dbReference type="Proteomes" id="UP000594778"/>
    </source>
</evidence>
<evidence type="ECO:0000313" key="2">
    <source>
        <dbReference type="EMBL" id="QPS08925.1"/>
    </source>
</evidence>
<dbReference type="EMBL" id="CP065668">
    <property type="protein sequence ID" value="QPS08925.1"/>
    <property type="molecule type" value="Genomic_DNA"/>
</dbReference>
<protein>
    <submittedName>
        <fullName evidence="2">Uncharacterized protein</fullName>
    </submittedName>
</protein>
<evidence type="ECO:0000256" key="1">
    <source>
        <dbReference type="SAM" id="MobiDB-lite"/>
    </source>
</evidence>
<reference evidence="2 3" key="1">
    <citation type="submission" date="2020-12" db="EMBL/GenBank/DDBJ databases">
        <title>FDA dAtabase for Regulatory Grade micrObial Sequences (FDA-ARGOS): Supporting development and validation of Infectious Disease Dx tests.</title>
        <authorList>
            <person name="Sproer C."/>
            <person name="Gronow S."/>
            <person name="Severitt S."/>
            <person name="Schroder I."/>
            <person name="Tallon L."/>
            <person name="Sadzewicz L."/>
            <person name="Zhao X."/>
            <person name="Boylan J."/>
            <person name="Ott S."/>
            <person name="Bowen H."/>
            <person name="Vavikolanu K."/>
            <person name="Mehta A."/>
            <person name="Aluvathingal J."/>
            <person name="Nadendla S."/>
            <person name="Lowell S."/>
            <person name="Myers T."/>
            <person name="Yan Y."/>
            <person name="Sichtig H."/>
        </authorList>
    </citation>
    <scope>NUCLEOTIDE SEQUENCE [LARGE SCALE GENOMIC DNA]</scope>
    <source>
        <strain evidence="2 3">FDAARGOS_909</strain>
    </source>
</reference>
<sequence>MGVIFLLAAFFVSGAPQEAALAGMACASAIIPYVLFRLQSVAVEQRQRQEIIDLLKQGHGPMHGAVPGHDAPQDQGTGGLATPRTWMS</sequence>
<dbReference type="Proteomes" id="UP000594778">
    <property type="component" value="Chromosome"/>
</dbReference>
<accession>A0A7T2S4S5</accession>
<gene>
    <name evidence="2" type="ORF">I6G66_02385</name>
</gene>
<dbReference type="RefSeq" id="WP_183018196.1">
    <property type="nucleotide sequence ID" value="NZ_CP065668.1"/>
</dbReference>
<dbReference type="AlphaFoldDB" id="A0A7T2S4S5"/>
<organism evidence="2 3">
    <name type="scientific">Delftia acidovorans</name>
    <name type="common">Pseudomonas acidovorans</name>
    <name type="synonym">Comamonas acidovorans</name>
    <dbReference type="NCBI Taxonomy" id="80866"/>
    <lineage>
        <taxon>Bacteria</taxon>
        <taxon>Pseudomonadati</taxon>
        <taxon>Pseudomonadota</taxon>
        <taxon>Betaproteobacteria</taxon>
        <taxon>Burkholderiales</taxon>
        <taxon>Comamonadaceae</taxon>
        <taxon>Delftia</taxon>
    </lineage>
</organism>
<proteinExistence type="predicted"/>
<feature type="region of interest" description="Disordered" evidence="1">
    <location>
        <begin position="62"/>
        <end position="88"/>
    </location>
</feature>
<name>A0A7T2S4S5_DELAC</name>